<dbReference type="AlphaFoldDB" id="T1KDN6"/>
<name>T1KDN6_TETUR</name>
<accession>T1KDN6</accession>
<reference evidence="2" key="1">
    <citation type="submission" date="2011-08" db="EMBL/GenBank/DDBJ databases">
        <authorList>
            <person name="Rombauts S."/>
        </authorList>
    </citation>
    <scope>NUCLEOTIDE SEQUENCE</scope>
    <source>
        <strain evidence="2">London</strain>
    </source>
</reference>
<proteinExistence type="predicted"/>
<keyword evidence="2" id="KW-1185">Reference proteome</keyword>
<evidence type="ECO:0000313" key="2">
    <source>
        <dbReference type="Proteomes" id="UP000015104"/>
    </source>
</evidence>
<protein>
    <submittedName>
        <fullName evidence="1">Uncharacterized protein</fullName>
    </submittedName>
</protein>
<reference evidence="1" key="2">
    <citation type="submission" date="2015-06" db="UniProtKB">
        <authorList>
            <consortium name="EnsemblMetazoa"/>
        </authorList>
    </citation>
    <scope>IDENTIFICATION</scope>
</reference>
<sequence length="44" mass="5107">MIKEKNGFKMPDNYKGLNHHGVNNLDQCSTINTIQIIRIKFCND</sequence>
<evidence type="ECO:0000313" key="1">
    <source>
        <dbReference type="EnsemblMetazoa" id="tetur09g03630.1"/>
    </source>
</evidence>
<dbReference type="Proteomes" id="UP000015104">
    <property type="component" value="Unassembled WGS sequence"/>
</dbReference>
<organism evidence="1 2">
    <name type="scientific">Tetranychus urticae</name>
    <name type="common">Two-spotted spider mite</name>
    <dbReference type="NCBI Taxonomy" id="32264"/>
    <lineage>
        <taxon>Eukaryota</taxon>
        <taxon>Metazoa</taxon>
        <taxon>Ecdysozoa</taxon>
        <taxon>Arthropoda</taxon>
        <taxon>Chelicerata</taxon>
        <taxon>Arachnida</taxon>
        <taxon>Acari</taxon>
        <taxon>Acariformes</taxon>
        <taxon>Trombidiformes</taxon>
        <taxon>Prostigmata</taxon>
        <taxon>Eleutherengona</taxon>
        <taxon>Raphignathae</taxon>
        <taxon>Tetranychoidea</taxon>
        <taxon>Tetranychidae</taxon>
        <taxon>Tetranychus</taxon>
    </lineage>
</organism>
<dbReference type="EMBL" id="CAEY01002024">
    <property type="status" value="NOT_ANNOTATED_CDS"/>
    <property type="molecule type" value="Genomic_DNA"/>
</dbReference>
<dbReference type="HOGENOM" id="CLU_3225209_0_0_1"/>
<dbReference type="EnsemblMetazoa" id="tetur09g03630.1">
    <property type="protein sequence ID" value="tetur09g03630.1"/>
    <property type="gene ID" value="tetur09g03630"/>
</dbReference>